<feature type="domain" description="HTH tetR-type" evidence="3">
    <location>
        <begin position="8"/>
        <end position="68"/>
    </location>
</feature>
<dbReference type="EMBL" id="JBDPGJ010000001">
    <property type="protein sequence ID" value="MEX0404108.1"/>
    <property type="molecule type" value="Genomic_DNA"/>
</dbReference>
<dbReference type="PANTHER" id="PTHR43479">
    <property type="entry name" value="ACREF/ENVCD OPERON REPRESSOR-RELATED"/>
    <property type="match status" value="1"/>
</dbReference>
<gene>
    <name evidence="4" type="ORF">ABGN05_00370</name>
</gene>
<dbReference type="InterPro" id="IPR001647">
    <property type="entry name" value="HTH_TetR"/>
</dbReference>
<accession>A0ABV3SCL9</accession>
<dbReference type="InterPro" id="IPR050624">
    <property type="entry name" value="HTH-type_Tx_Regulator"/>
</dbReference>
<name>A0ABV3SCL9_9HYPH</name>
<feature type="DNA-binding region" description="H-T-H motif" evidence="2">
    <location>
        <begin position="31"/>
        <end position="50"/>
    </location>
</feature>
<evidence type="ECO:0000256" key="1">
    <source>
        <dbReference type="ARBA" id="ARBA00023125"/>
    </source>
</evidence>
<evidence type="ECO:0000259" key="3">
    <source>
        <dbReference type="PROSITE" id="PS50977"/>
    </source>
</evidence>
<evidence type="ECO:0000313" key="5">
    <source>
        <dbReference type="Proteomes" id="UP001556692"/>
    </source>
</evidence>
<protein>
    <submittedName>
        <fullName evidence="4">TetR/AcrR family transcriptional regulator</fullName>
    </submittedName>
</protein>
<dbReference type="PRINTS" id="PR00455">
    <property type="entry name" value="HTHTETR"/>
</dbReference>
<dbReference type="PROSITE" id="PS50977">
    <property type="entry name" value="HTH_TETR_2"/>
    <property type="match status" value="1"/>
</dbReference>
<keyword evidence="5" id="KW-1185">Reference proteome</keyword>
<sequence>MAIDRRVYRTRQALYDAVVRLMLTRPYDAIAVPDIIAEAGVGRSTFYAHFRSKDELVARSLERLRPVLQHGRETQLLRPRIESCQGTLALLRHMHDHRALLTALEGTAGHAIVLAAIRQELTRFLGAHARPGFHRGTPSRLILDFITGAFMSVATWWLSEEPGTSAEEIDAMFHRLVGGGIPHGFFVDDARRFAA</sequence>
<proteinExistence type="predicted"/>
<keyword evidence="1 2" id="KW-0238">DNA-binding</keyword>
<evidence type="ECO:0000313" key="4">
    <source>
        <dbReference type="EMBL" id="MEX0404108.1"/>
    </source>
</evidence>
<dbReference type="Proteomes" id="UP001556692">
    <property type="component" value="Unassembled WGS sequence"/>
</dbReference>
<reference evidence="4 5" key="1">
    <citation type="submission" date="2024-05" db="EMBL/GenBank/DDBJ databases">
        <authorList>
            <person name="Jiang F."/>
        </authorList>
    </citation>
    <scope>NUCLEOTIDE SEQUENCE [LARGE SCALE GENOMIC DNA]</scope>
    <source>
        <strain evidence="4 5">LZ166</strain>
    </source>
</reference>
<dbReference type="SUPFAM" id="SSF46689">
    <property type="entry name" value="Homeodomain-like"/>
    <property type="match status" value="1"/>
</dbReference>
<dbReference type="RefSeq" id="WP_367952013.1">
    <property type="nucleotide sequence ID" value="NZ_JBDPGJ010000001.1"/>
</dbReference>
<dbReference type="Pfam" id="PF00440">
    <property type="entry name" value="TetR_N"/>
    <property type="match status" value="1"/>
</dbReference>
<dbReference type="InterPro" id="IPR009057">
    <property type="entry name" value="Homeodomain-like_sf"/>
</dbReference>
<dbReference type="PANTHER" id="PTHR43479:SF7">
    <property type="entry name" value="TETR-FAMILY TRANSCRIPTIONAL REGULATOR"/>
    <property type="match status" value="1"/>
</dbReference>
<organism evidence="4 5">
    <name type="scientific">Aquibium pacificus</name>
    <dbReference type="NCBI Taxonomy" id="3153579"/>
    <lineage>
        <taxon>Bacteria</taxon>
        <taxon>Pseudomonadati</taxon>
        <taxon>Pseudomonadota</taxon>
        <taxon>Alphaproteobacteria</taxon>
        <taxon>Hyphomicrobiales</taxon>
        <taxon>Phyllobacteriaceae</taxon>
        <taxon>Aquibium</taxon>
    </lineage>
</organism>
<dbReference type="Gene3D" id="1.10.357.10">
    <property type="entry name" value="Tetracycline Repressor, domain 2"/>
    <property type="match status" value="1"/>
</dbReference>
<comment type="caution">
    <text evidence="4">The sequence shown here is derived from an EMBL/GenBank/DDBJ whole genome shotgun (WGS) entry which is preliminary data.</text>
</comment>
<evidence type="ECO:0000256" key="2">
    <source>
        <dbReference type="PROSITE-ProRule" id="PRU00335"/>
    </source>
</evidence>